<evidence type="ECO:0000313" key="1">
    <source>
        <dbReference type="EMBL" id="QPL56130.1"/>
    </source>
</evidence>
<dbReference type="AlphaFoldDB" id="A0AAJ4IFS7"/>
<proteinExistence type="predicted"/>
<dbReference type="RefSeq" id="WP_045570405.1">
    <property type="nucleotide sequence ID" value="NZ_CP065218.1"/>
</dbReference>
<evidence type="ECO:0000313" key="2">
    <source>
        <dbReference type="Proteomes" id="UP000594435"/>
    </source>
</evidence>
<sequence>MPKSCLQKILIKECSFRDFDPPSLRGHRCIKIKETDPSAKLKEVILKDLGENDICLTFDVGSGDIAKYSPLLNDYTKDDGYTYNKRCDFIIIRILGSICYVYFGDLKSEVPKREAVFKQLQASKLFFDYIKSIIMLEHPELDILENYIAKYVCYHKKTDRTVRAPIRSVAQRKSLPKSDALKFYPLEVDASGKATASFNSI</sequence>
<accession>A0AAJ4IFS7</accession>
<organism evidence="1 2">
    <name type="scientific">Vibrio navarrensis</name>
    <dbReference type="NCBI Taxonomy" id="29495"/>
    <lineage>
        <taxon>Bacteria</taxon>
        <taxon>Pseudomonadati</taxon>
        <taxon>Pseudomonadota</taxon>
        <taxon>Gammaproteobacteria</taxon>
        <taxon>Vibrionales</taxon>
        <taxon>Vibrionaceae</taxon>
        <taxon>Vibrio</taxon>
    </lineage>
</organism>
<dbReference type="Proteomes" id="UP000594435">
    <property type="component" value="Chromosome 2"/>
</dbReference>
<protein>
    <submittedName>
        <fullName evidence="1">Uncharacterized protein</fullName>
    </submittedName>
</protein>
<name>A0AAJ4IFS7_9VIBR</name>
<dbReference type="EMBL" id="CP065218">
    <property type="protein sequence ID" value="QPL56130.1"/>
    <property type="molecule type" value="Genomic_DNA"/>
</dbReference>
<reference evidence="1 2" key="1">
    <citation type="submission" date="2020-11" db="EMBL/GenBank/DDBJ databases">
        <title>Complete and Circularized Genome Assembly of a human isolate of Vibrio navarrensis biotype pommerensis with MiSeq and MinION Sequence Data.</title>
        <authorList>
            <person name="Schwartz K."/>
            <person name="Borowiak M."/>
            <person name="Deneke C."/>
            <person name="Balau V."/>
            <person name="Metelmann C."/>
            <person name="Strauch E."/>
        </authorList>
    </citation>
    <scope>NUCLEOTIDE SEQUENCE [LARGE SCALE GENOMIC DNA]</scope>
    <source>
        <strain evidence="1 2">20-VB00237</strain>
    </source>
</reference>
<gene>
    <name evidence="1" type="ORF">I3X05_18695</name>
</gene>